<evidence type="ECO:0000256" key="4">
    <source>
        <dbReference type="ARBA" id="ARBA00022514"/>
    </source>
</evidence>
<dbReference type="InterPro" id="IPR001811">
    <property type="entry name" value="Chemokine_IL8-like_dom"/>
</dbReference>
<dbReference type="SMART" id="SM00199">
    <property type="entry name" value="SCY"/>
    <property type="match status" value="1"/>
</dbReference>
<dbReference type="InterPro" id="IPR000827">
    <property type="entry name" value="Chemokine_CC_CS"/>
</dbReference>
<dbReference type="GeneTree" id="ENSGT01100000263482"/>
<proteinExistence type="inferred from homology"/>
<dbReference type="AlphaFoldDB" id="A0A8D2DQ65"/>
<dbReference type="SUPFAM" id="SSF54117">
    <property type="entry name" value="Interleukin 8-like chemokines"/>
    <property type="match status" value="1"/>
</dbReference>
<accession>A0A8D2DQ65</accession>
<evidence type="ECO:0000256" key="6">
    <source>
        <dbReference type="ARBA" id="ARBA00022729"/>
    </source>
</evidence>
<dbReference type="FunFam" id="2.40.50.40:FF:000002">
    <property type="entry name" value="C-C motif chemokine"/>
    <property type="match status" value="1"/>
</dbReference>
<dbReference type="Proteomes" id="UP000694564">
    <property type="component" value="Chromosome 18"/>
</dbReference>
<dbReference type="Pfam" id="PF00048">
    <property type="entry name" value="IL8"/>
    <property type="match status" value="1"/>
</dbReference>
<sequence>MRSFPLVPPILLAFLLTVHVRAATRDSDVEKTCCFQYSHKMLPWNWVQAYQFTQISCPQQGVIFTTKKGERVCVQPKEKWVQRYISLLETKKL</sequence>
<dbReference type="GO" id="GO:0050921">
    <property type="term" value="P:positive regulation of chemotaxis"/>
    <property type="evidence" value="ECO:0007669"/>
    <property type="project" value="Ensembl"/>
</dbReference>
<keyword evidence="4 8" id="KW-0202">Cytokine</keyword>
<dbReference type="GO" id="GO:0001938">
    <property type="term" value="P:positive regulation of endothelial cell proliferation"/>
    <property type="evidence" value="ECO:0007669"/>
    <property type="project" value="Ensembl"/>
</dbReference>
<evidence type="ECO:0000256" key="7">
    <source>
        <dbReference type="ARBA" id="ARBA00023157"/>
    </source>
</evidence>
<evidence type="ECO:0000256" key="5">
    <source>
        <dbReference type="ARBA" id="ARBA00022525"/>
    </source>
</evidence>
<keyword evidence="7" id="KW-1015">Disulfide bond</keyword>
<evidence type="ECO:0000256" key="1">
    <source>
        <dbReference type="ARBA" id="ARBA00004613"/>
    </source>
</evidence>
<evidence type="ECO:0000256" key="3">
    <source>
        <dbReference type="ARBA" id="ARBA00022500"/>
    </source>
</evidence>
<gene>
    <name evidence="10" type="primary">CCL26</name>
</gene>
<name>A0A8D2DQ65_SCIVU</name>
<comment type="similarity">
    <text evidence="2 8">Belongs to the intercrine beta (chemokine CC) family.</text>
</comment>
<dbReference type="GO" id="GO:0031737">
    <property type="term" value="F:CX3C chemokine receptor binding"/>
    <property type="evidence" value="ECO:0007669"/>
    <property type="project" value="Ensembl"/>
</dbReference>
<keyword evidence="3 8" id="KW-0145">Chemotaxis</keyword>
<comment type="subcellular location">
    <subcellularLocation>
        <location evidence="1 8">Secreted</location>
    </subcellularLocation>
</comment>
<evidence type="ECO:0000256" key="2">
    <source>
        <dbReference type="ARBA" id="ARBA00010868"/>
    </source>
</evidence>
<dbReference type="GO" id="GO:0061844">
    <property type="term" value="P:antimicrobial humoral immune response mediated by antimicrobial peptide"/>
    <property type="evidence" value="ECO:0007669"/>
    <property type="project" value="TreeGrafter"/>
</dbReference>
<dbReference type="InterPro" id="IPR036048">
    <property type="entry name" value="Interleukin_8-like_sf"/>
</dbReference>
<dbReference type="GO" id="GO:0030838">
    <property type="term" value="P:positive regulation of actin filament polymerization"/>
    <property type="evidence" value="ECO:0007669"/>
    <property type="project" value="Ensembl"/>
</dbReference>
<dbReference type="Ensembl" id="ENSSVLT00005030501.1">
    <property type="protein sequence ID" value="ENSSVLP00005027443.1"/>
    <property type="gene ID" value="ENSSVLG00005021704.1"/>
</dbReference>
<keyword evidence="6 8" id="KW-0732">Signal</keyword>
<dbReference type="PANTHER" id="PTHR12015:SF73">
    <property type="entry name" value="C-C MOTIF CHEMOKINE 26"/>
    <property type="match status" value="1"/>
</dbReference>
<dbReference type="GO" id="GO:0070098">
    <property type="term" value="P:chemokine-mediated signaling pathway"/>
    <property type="evidence" value="ECO:0007669"/>
    <property type="project" value="Ensembl"/>
</dbReference>
<dbReference type="GO" id="GO:0005615">
    <property type="term" value="C:extracellular space"/>
    <property type="evidence" value="ECO:0007669"/>
    <property type="project" value="UniProtKB-KW"/>
</dbReference>
<dbReference type="GO" id="GO:0008009">
    <property type="term" value="F:chemokine activity"/>
    <property type="evidence" value="ECO:0007669"/>
    <property type="project" value="Ensembl"/>
</dbReference>
<protein>
    <recommendedName>
        <fullName evidence="8">C-C motif chemokine</fullName>
    </recommendedName>
</protein>
<feature type="domain" description="Chemokine interleukin-8-like" evidence="9">
    <location>
        <begin position="30"/>
        <end position="88"/>
    </location>
</feature>
<keyword evidence="11" id="KW-1185">Reference proteome</keyword>
<dbReference type="GO" id="GO:0006954">
    <property type="term" value="P:inflammatory response"/>
    <property type="evidence" value="ECO:0007669"/>
    <property type="project" value="TreeGrafter"/>
</dbReference>
<organism evidence="10 11">
    <name type="scientific">Sciurus vulgaris</name>
    <name type="common">Eurasian red squirrel</name>
    <dbReference type="NCBI Taxonomy" id="55149"/>
    <lineage>
        <taxon>Eukaryota</taxon>
        <taxon>Metazoa</taxon>
        <taxon>Chordata</taxon>
        <taxon>Craniata</taxon>
        <taxon>Vertebrata</taxon>
        <taxon>Euteleostomi</taxon>
        <taxon>Mammalia</taxon>
        <taxon>Eutheria</taxon>
        <taxon>Euarchontoglires</taxon>
        <taxon>Glires</taxon>
        <taxon>Rodentia</taxon>
        <taxon>Sciuromorpha</taxon>
        <taxon>Sciuridae</taxon>
        <taxon>Sciurinae</taxon>
        <taxon>Sciurini</taxon>
        <taxon>Sciurus</taxon>
    </lineage>
</organism>
<feature type="chain" id="PRO_5034842102" description="C-C motif chemokine" evidence="8">
    <location>
        <begin position="23"/>
        <end position="93"/>
    </location>
</feature>
<dbReference type="PROSITE" id="PS00472">
    <property type="entry name" value="SMALL_CYTOKINES_CC"/>
    <property type="match status" value="1"/>
</dbReference>
<dbReference type="GO" id="GO:0030335">
    <property type="term" value="P:positive regulation of cell migration"/>
    <property type="evidence" value="ECO:0007669"/>
    <property type="project" value="Ensembl"/>
</dbReference>
<evidence type="ECO:0000313" key="10">
    <source>
        <dbReference type="Ensembl" id="ENSSVLP00005027443.1"/>
    </source>
</evidence>
<dbReference type="CDD" id="cd00272">
    <property type="entry name" value="Chemokine_CC"/>
    <property type="match status" value="1"/>
</dbReference>
<keyword evidence="5 8" id="KW-0964">Secreted</keyword>
<dbReference type="Gene3D" id="2.40.50.40">
    <property type="match status" value="1"/>
</dbReference>
<dbReference type="GO" id="GO:0002548">
    <property type="term" value="P:monocyte chemotaxis"/>
    <property type="evidence" value="ECO:0007669"/>
    <property type="project" value="Ensembl"/>
</dbReference>
<dbReference type="GO" id="GO:0010818">
    <property type="term" value="P:T cell chemotaxis"/>
    <property type="evidence" value="ECO:0007669"/>
    <property type="project" value="Ensembl"/>
</dbReference>
<feature type="signal peptide" evidence="8">
    <location>
        <begin position="1"/>
        <end position="22"/>
    </location>
</feature>
<dbReference type="PANTHER" id="PTHR12015">
    <property type="entry name" value="SMALL INDUCIBLE CYTOKINE A"/>
    <property type="match status" value="1"/>
</dbReference>
<evidence type="ECO:0000256" key="8">
    <source>
        <dbReference type="RuleBase" id="RU361150"/>
    </source>
</evidence>
<evidence type="ECO:0000313" key="11">
    <source>
        <dbReference type="Proteomes" id="UP000694564"/>
    </source>
</evidence>
<evidence type="ECO:0000259" key="9">
    <source>
        <dbReference type="SMART" id="SM00199"/>
    </source>
</evidence>
<reference evidence="10" key="1">
    <citation type="submission" date="2025-08" db="UniProtKB">
        <authorList>
            <consortium name="Ensembl"/>
        </authorList>
    </citation>
    <scope>IDENTIFICATION</scope>
</reference>
<dbReference type="InterPro" id="IPR039809">
    <property type="entry name" value="Chemokine_b/g/d"/>
</dbReference>
<dbReference type="GO" id="GO:0031728">
    <property type="term" value="F:CCR3 chemokine receptor binding"/>
    <property type="evidence" value="ECO:0007669"/>
    <property type="project" value="Ensembl"/>
</dbReference>
<dbReference type="GO" id="GO:0048245">
    <property type="term" value="P:eosinophil chemotaxis"/>
    <property type="evidence" value="ECO:0007669"/>
    <property type="project" value="TreeGrafter"/>
</dbReference>
<reference evidence="10" key="2">
    <citation type="submission" date="2025-09" db="UniProtKB">
        <authorList>
            <consortium name="Ensembl"/>
        </authorList>
    </citation>
    <scope>IDENTIFICATION</scope>
</reference>